<sequence length="198" mass="23288">MNQENSLSFVYKKDLDFVFDNSFIDLERNNDLALHEPFSSESFNLESKEITNNINEINCFSELEKRIEKLKKMKMNTEKLYKKYSDQKLKIIYLQDLISELKNENNAAHKETSEPSNSTEENSNSMMNKKAKSSRMTWEEKEINDLVSLSEQFKKKNKTDWSKIIKNHADKFKAEHLNSKILAGQLSILKKQRNPIVK</sequence>
<reference evidence="2" key="1">
    <citation type="submission" date="2021-02" db="EMBL/GenBank/DDBJ databases">
        <authorList>
            <person name="Nowell W R."/>
        </authorList>
    </citation>
    <scope>NUCLEOTIDE SEQUENCE</scope>
    <source>
        <strain evidence="2">Ploen Becks lab</strain>
    </source>
</reference>
<comment type="caution">
    <text evidence="2">The sequence shown here is derived from an EMBL/GenBank/DDBJ whole genome shotgun (WGS) entry which is preliminary data.</text>
</comment>
<name>A0A813YET7_9BILA</name>
<feature type="compositionally biased region" description="Low complexity" evidence="1">
    <location>
        <begin position="114"/>
        <end position="128"/>
    </location>
</feature>
<keyword evidence="3" id="KW-1185">Reference proteome</keyword>
<proteinExistence type="predicted"/>
<dbReference type="Proteomes" id="UP000663879">
    <property type="component" value="Unassembled WGS sequence"/>
</dbReference>
<evidence type="ECO:0008006" key="4">
    <source>
        <dbReference type="Google" id="ProtNLM"/>
    </source>
</evidence>
<evidence type="ECO:0000256" key="1">
    <source>
        <dbReference type="SAM" id="MobiDB-lite"/>
    </source>
</evidence>
<evidence type="ECO:0000313" key="3">
    <source>
        <dbReference type="Proteomes" id="UP000663879"/>
    </source>
</evidence>
<evidence type="ECO:0000313" key="2">
    <source>
        <dbReference type="EMBL" id="CAF0883131.1"/>
    </source>
</evidence>
<feature type="region of interest" description="Disordered" evidence="1">
    <location>
        <begin position="105"/>
        <end position="136"/>
    </location>
</feature>
<organism evidence="2 3">
    <name type="scientific">Brachionus calyciflorus</name>
    <dbReference type="NCBI Taxonomy" id="104777"/>
    <lineage>
        <taxon>Eukaryota</taxon>
        <taxon>Metazoa</taxon>
        <taxon>Spiralia</taxon>
        <taxon>Gnathifera</taxon>
        <taxon>Rotifera</taxon>
        <taxon>Eurotatoria</taxon>
        <taxon>Monogononta</taxon>
        <taxon>Pseudotrocha</taxon>
        <taxon>Ploima</taxon>
        <taxon>Brachionidae</taxon>
        <taxon>Brachionus</taxon>
    </lineage>
</organism>
<gene>
    <name evidence="2" type="ORF">OXX778_LOCUS10520</name>
</gene>
<dbReference type="AlphaFoldDB" id="A0A813YET7"/>
<accession>A0A813YET7</accession>
<dbReference type="EMBL" id="CAJNOC010001676">
    <property type="protein sequence ID" value="CAF0883131.1"/>
    <property type="molecule type" value="Genomic_DNA"/>
</dbReference>
<protein>
    <recommendedName>
        <fullName evidence="4">Myb-like domain-containing protein</fullName>
    </recommendedName>
</protein>